<feature type="non-terminal residue" evidence="1">
    <location>
        <position position="50"/>
    </location>
</feature>
<dbReference type="Proteomes" id="UP000005466">
    <property type="component" value="Unassembled WGS sequence"/>
</dbReference>
<accession>F3CHR7</accession>
<dbReference type="AlphaFoldDB" id="F3CHR7"/>
<sequence length="50" mass="5658">MPGNCRRRVDRMGMLRPFLQADQCQNHVLLCPFAGASGGAFHNWRGLDEQ</sequence>
<dbReference type="EMBL" id="ADWY01003195">
    <property type="protein sequence ID" value="EGH18809.1"/>
    <property type="molecule type" value="Genomic_DNA"/>
</dbReference>
<comment type="caution">
    <text evidence="1">The sequence shown here is derived from an EMBL/GenBank/DDBJ whole genome shotgun (WGS) entry which is preliminary data.</text>
</comment>
<proteinExistence type="predicted"/>
<evidence type="ECO:0000313" key="2">
    <source>
        <dbReference type="Proteomes" id="UP000005466"/>
    </source>
</evidence>
<protein>
    <submittedName>
        <fullName evidence="1">Yersiniabactin synthetase, thioesterase component Irp4</fullName>
    </submittedName>
</protein>
<name>F3CHR7_PSESG</name>
<reference evidence="1 2" key="1">
    <citation type="journal article" date="2011" name="PLoS Pathog.">
        <title>Dynamic evolution of pathogenicity revealed by sequencing and comparative genomics of 19 Pseudomonas syringae isolates.</title>
        <authorList>
            <person name="Baltrus D.A."/>
            <person name="Nishimura M.T."/>
            <person name="Romanchuk A."/>
            <person name="Chang J.H."/>
            <person name="Mukhtar M.S."/>
            <person name="Cherkis K."/>
            <person name="Roach J."/>
            <person name="Grant S.R."/>
            <person name="Jones C.D."/>
            <person name="Dangl J.L."/>
        </authorList>
    </citation>
    <scope>NUCLEOTIDE SEQUENCE [LARGE SCALE GENOMIC DNA]</scope>
    <source>
        <strain evidence="2">race 4</strain>
    </source>
</reference>
<organism evidence="1 2">
    <name type="scientific">Pseudomonas savastanoi pv. glycinea str. race 4</name>
    <dbReference type="NCBI Taxonomy" id="875330"/>
    <lineage>
        <taxon>Bacteria</taxon>
        <taxon>Pseudomonadati</taxon>
        <taxon>Pseudomonadota</taxon>
        <taxon>Gammaproteobacteria</taxon>
        <taxon>Pseudomonadales</taxon>
        <taxon>Pseudomonadaceae</taxon>
        <taxon>Pseudomonas</taxon>
    </lineage>
</organism>
<evidence type="ECO:0000313" key="1">
    <source>
        <dbReference type="EMBL" id="EGH18809.1"/>
    </source>
</evidence>
<gene>
    <name evidence="1" type="ORF">Pgy4_38201</name>
</gene>